<name>A0ACB9I324_9ASTR</name>
<comment type="caution">
    <text evidence="1">The sequence shown here is derived from an EMBL/GenBank/DDBJ whole genome shotgun (WGS) entry which is preliminary data.</text>
</comment>
<sequence>MLSEIEDLKKRLLHGDITVDAYEELLRSLLYPPAGNHPVDLLPYFDTQVKNAMQMQLIVQRQLHDQLEIQRNLQLRIEKQPKKPMKIPESTTVDIYLLGLTWNFDLFISGMQFKDAMQLKFAIQRQLHEQLEIQRNLLFRVEEQSKKLKKMFDQHQRMMITATMNLDFQYGR</sequence>
<dbReference type="Proteomes" id="UP001056120">
    <property type="component" value="Linkage Group LG10"/>
</dbReference>
<dbReference type="EMBL" id="CM042027">
    <property type="protein sequence ID" value="KAI3802123.1"/>
    <property type="molecule type" value="Genomic_DNA"/>
</dbReference>
<keyword evidence="2" id="KW-1185">Reference proteome</keyword>
<evidence type="ECO:0000313" key="1">
    <source>
        <dbReference type="EMBL" id="KAI3802123.1"/>
    </source>
</evidence>
<organism evidence="1 2">
    <name type="scientific">Smallanthus sonchifolius</name>
    <dbReference type="NCBI Taxonomy" id="185202"/>
    <lineage>
        <taxon>Eukaryota</taxon>
        <taxon>Viridiplantae</taxon>
        <taxon>Streptophyta</taxon>
        <taxon>Embryophyta</taxon>
        <taxon>Tracheophyta</taxon>
        <taxon>Spermatophyta</taxon>
        <taxon>Magnoliopsida</taxon>
        <taxon>eudicotyledons</taxon>
        <taxon>Gunneridae</taxon>
        <taxon>Pentapetalae</taxon>
        <taxon>asterids</taxon>
        <taxon>campanulids</taxon>
        <taxon>Asterales</taxon>
        <taxon>Asteraceae</taxon>
        <taxon>Asteroideae</taxon>
        <taxon>Heliantheae alliance</taxon>
        <taxon>Millerieae</taxon>
        <taxon>Smallanthus</taxon>
    </lineage>
</organism>
<accession>A0ACB9I324</accession>
<reference evidence="1 2" key="2">
    <citation type="journal article" date="2022" name="Mol. Ecol. Resour.">
        <title>The genomes of chicory, endive, great burdock and yacon provide insights into Asteraceae paleo-polyploidization history and plant inulin production.</title>
        <authorList>
            <person name="Fan W."/>
            <person name="Wang S."/>
            <person name="Wang H."/>
            <person name="Wang A."/>
            <person name="Jiang F."/>
            <person name="Liu H."/>
            <person name="Zhao H."/>
            <person name="Xu D."/>
            <person name="Zhang Y."/>
        </authorList>
    </citation>
    <scope>NUCLEOTIDE SEQUENCE [LARGE SCALE GENOMIC DNA]</scope>
    <source>
        <strain evidence="2">cv. Yunnan</strain>
        <tissue evidence="1">Leaves</tissue>
    </source>
</reference>
<gene>
    <name evidence="1" type="ORF">L1987_30249</name>
</gene>
<evidence type="ECO:0000313" key="2">
    <source>
        <dbReference type="Proteomes" id="UP001056120"/>
    </source>
</evidence>
<proteinExistence type="predicted"/>
<protein>
    <submittedName>
        <fullName evidence="1">Uncharacterized protein</fullName>
    </submittedName>
</protein>
<reference evidence="2" key="1">
    <citation type="journal article" date="2022" name="Mol. Ecol. Resour.">
        <title>The genomes of chicory, endive, great burdock and yacon provide insights into Asteraceae palaeo-polyploidization history and plant inulin production.</title>
        <authorList>
            <person name="Fan W."/>
            <person name="Wang S."/>
            <person name="Wang H."/>
            <person name="Wang A."/>
            <person name="Jiang F."/>
            <person name="Liu H."/>
            <person name="Zhao H."/>
            <person name="Xu D."/>
            <person name="Zhang Y."/>
        </authorList>
    </citation>
    <scope>NUCLEOTIDE SEQUENCE [LARGE SCALE GENOMIC DNA]</scope>
    <source>
        <strain evidence="2">cv. Yunnan</strain>
    </source>
</reference>